<dbReference type="GO" id="GO:0010468">
    <property type="term" value="P:regulation of gene expression"/>
    <property type="evidence" value="ECO:0007669"/>
    <property type="project" value="InterPro"/>
</dbReference>
<gene>
    <name evidence="3" type="primary">LOC130508265</name>
</gene>
<evidence type="ECO:0000313" key="3">
    <source>
        <dbReference type="RefSeq" id="XP_056859645.1"/>
    </source>
</evidence>
<dbReference type="InterPro" id="IPR021139">
    <property type="entry name" value="NYN"/>
</dbReference>
<dbReference type="Proteomes" id="UP000504610">
    <property type="component" value="Chromosome 2"/>
</dbReference>
<sequence>MMRSALKGSMSLSFNTASSSLFPNWKPSEIRFSNRWGQRKVERSLSHSPDLLDLQCCRKRRGLPSLWEVVCGLAVVWWDLNTCPVPAGVDPRCVRQCIESAVEEERGLTAVTIYAMGNLESISIDLLQNISSSGIILTHAPCGVHDLSEFLVDWRKCPHPPHVIMVISGDYDMIYPPRFQGYNNFVAYPKGVPLAAPLDQLTVFAMEFARVFDKLFVWETLLSDNLASETLLLSDNNNTCDEEPLCICNICNDAFQVCDEFITHLKSDQHRNQSLKQAACIDRYGMPKHFCQVCNHPVYGDSNLLLHNQCEEHKRKLVEKHAQEEEDCESRKTNPELDLFYERNKKQSRKQEEAA</sequence>
<dbReference type="RefSeq" id="XP_056859645.1">
    <property type="nucleotide sequence ID" value="XM_057003665.1"/>
</dbReference>
<dbReference type="PANTHER" id="PTHR14379">
    <property type="entry name" value="LIMKAIN B LKAP"/>
    <property type="match status" value="1"/>
</dbReference>
<reference evidence="3" key="2">
    <citation type="submission" date="2025-08" db="UniProtKB">
        <authorList>
            <consortium name="RefSeq"/>
        </authorList>
    </citation>
    <scope>IDENTIFICATION</scope>
    <source>
        <tissue evidence="3">Leaf</tissue>
    </source>
</reference>
<organism evidence="2 3">
    <name type="scientific">Raphanus sativus</name>
    <name type="common">Radish</name>
    <name type="synonym">Raphanus raphanistrum var. sativus</name>
    <dbReference type="NCBI Taxonomy" id="3726"/>
    <lineage>
        <taxon>Eukaryota</taxon>
        <taxon>Viridiplantae</taxon>
        <taxon>Streptophyta</taxon>
        <taxon>Embryophyta</taxon>
        <taxon>Tracheophyta</taxon>
        <taxon>Spermatophyta</taxon>
        <taxon>Magnoliopsida</taxon>
        <taxon>eudicotyledons</taxon>
        <taxon>Gunneridae</taxon>
        <taxon>Pentapetalae</taxon>
        <taxon>rosids</taxon>
        <taxon>malvids</taxon>
        <taxon>Brassicales</taxon>
        <taxon>Brassicaceae</taxon>
        <taxon>Brassiceae</taxon>
        <taxon>Raphanus</taxon>
    </lineage>
</organism>
<dbReference type="PROSITE" id="PS00028">
    <property type="entry name" value="ZINC_FINGER_C2H2_1"/>
    <property type="match status" value="1"/>
</dbReference>
<dbReference type="InterPro" id="IPR013087">
    <property type="entry name" value="Znf_C2H2_type"/>
</dbReference>
<dbReference type="PANTHER" id="PTHR14379:SF78">
    <property type="entry name" value="NYN DOMAIN-CONTAINING PROTEIN"/>
    <property type="match status" value="1"/>
</dbReference>
<protein>
    <submittedName>
        <fullName evidence="3">Uncharacterized protein LOC130508265</fullName>
    </submittedName>
</protein>
<dbReference type="AlphaFoldDB" id="A0A9W3D6V8"/>
<dbReference type="Pfam" id="PF01936">
    <property type="entry name" value="NYN"/>
    <property type="match status" value="1"/>
</dbReference>
<dbReference type="InterPro" id="IPR024768">
    <property type="entry name" value="Marf1"/>
</dbReference>
<dbReference type="GO" id="GO:0005777">
    <property type="term" value="C:peroxisome"/>
    <property type="evidence" value="ECO:0007669"/>
    <property type="project" value="InterPro"/>
</dbReference>
<dbReference type="GeneID" id="130508265"/>
<dbReference type="KEGG" id="rsz:130508265"/>
<name>A0A9W3D6V8_RAPSA</name>
<dbReference type="OrthoDB" id="1109220at2759"/>
<evidence type="ECO:0000313" key="2">
    <source>
        <dbReference type="Proteomes" id="UP000504610"/>
    </source>
</evidence>
<reference evidence="2" key="1">
    <citation type="journal article" date="2019" name="Database">
        <title>The radish genome database (RadishGD): an integrated information resource for radish genomics.</title>
        <authorList>
            <person name="Yu H.J."/>
            <person name="Baek S."/>
            <person name="Lee Y.J."/>
            <person name="Cho A."/>
            <person name="Mun J.H."/>
        </authorList>
    </citation>
    <scope>NUCLEOTIDE SEQUENCE [LARGE SCALE GENOMIC DNA]</scope>
    <source>
        <strain evidence="2">cv. WK10039</strain>
    </source>
</reference>
<feature type="domain" description="C2H2-type" evidence="1">
    <location>
        <begin position="246"/>
        <end position="270"/>
    </location>
</feature>
<dbReference type="GO" id="GO:0004540">
    <property type="term" value="F:RNA nuclease activity"/>
    <property type="evidence" value="ECO:0007669"/>
    <property type="project" value="InterPro"/>
</dbReference>
<evidence type="ECO:0000259" key="1">
    <source>
        <dbReference type="PROSITE" id="PS00028"/>
    </source>
</evidence>
<dbReference type="CDD" id="cd10910">
    <property type="entry name" value="PIN_limkain_b1_N_like"/>
    <property type="match status" value="1"/>
</dbReference>
<accession>A0A9W3D6V8</accession>
<keyword evidence="2" id="KW-1185">Reference proteome</keyword>
<proteinExistence type="predicted"/>